<feature type="transmembrane region" description="Helical" evidence="1">
    <location>
        <begin position="154"/>
        <end position="180"/>
    </location>
</feature>
<feature type="transmembrane region" description="Helical" evidence="1">
    <location>
        <begin position="186"/>
        <end position="212"/>
    </location>
</feature>
<organism evidence="2">
    <name type="scientific">Amblyomma sculptum</name>
    <name type="common">Tick</name>
    <dbReference type="NCBI Taxonomy" id="1581419"/>
    <lineage>
        <taxon>Eukaryota</taxon>
        <taxon>Metazoa</taxon>
        <taxon>Ecdysozoa</taxon>
        <taxon>Arthropoda</taxon>
        <taxon>Chelicerata</taxon>
        <taxon>Arachnida</taxon>
        <taxon>Acari</taxon>
        <taxon>Parasitiformes</taxon>
        <taxon>Ixodida</taxon>
        <taxon>Ixodoidea</taxon>
        <taxon>Ixodidae</taxon>
        <taxon>Amblyomminae</taxon>
        <taxon>Amblyomma</taxon>
    </lineage>
</organism>
<keyword evidence="1" id="KW-1133">Transmembrane helix</keyword>
<feature type="transmembrane region" description="Helical" evidence="1">
    <location>
        <begin position="6"/>
        <end position="25"/>
    </location>
</feature>
<keyword evidence="1" id="KW-0812">Transmembrane</keyword>
<dbReference type="AlphaFoldDB" id="A0A1E1XW00"/>
<name>A0A1E1XW00_AMBSC</name>
<reference evidence="2" key="1">
    <citation type="submission" date="2016-09" db="EMBL/GenBank/DDBJ databases">
        <authorList>
            <person name="Capua I."/>
            <person name="De Benedictis P."/>
            <person name="Joannis T."/>
            <person name="Lombin L.H."/>
            <person name="Cattoli G."/>
        </authorList>
    </citation>
    <scope>NUCLEOTIDE SEQUENCE</scope>
</reference>
<accession>A0A1E1XW00</accession>
<reference evidence="2" key="2">
    <citation type="journal article" date="2017" name="Front. Cell. Infect. Microbiol.">
        <title>Analysis of the Salivary Gland Transcriptome of Unfed and Partially Fed Amblyomma sculptum Ticks and Descriptive Proteome of the Saliva.</title>
        <authorList>
            <person name="Esteves E."/>
            <person name="Maruyama S.R."/>
            <person name="Kawahara R."/>
            <person name="Fujita A."/>
            <person name="Martins L.A."/>
            <person name="Righi A.A."/>
            <person name="Costa F.B."/>
            <person name="Palmisano G."/>
            <person name="Labruna M.B."/>
            <person name="Sa-Nunes A."/>
            <person name="Ribeiro J.M.C."/>
            <person name="Fogaca A.C."/>
        </authorList>
    </citation>
    <scope>NUCLEOTIDE SEQUENCE</scope>
</reference>
<protein>
    <submittedName>
        <fullName evidence="2">Uncharacterized protein</fullName>
    </submittedName>
</protein>
<sequence length="235" mass="23835">MSSLLVVDAVPFVVMLISVDVFLLCHDAVSSFPPTGALVSPVLVGEALGPGLMVVLFAVLRVLLGESPAASLSAACRRCSVHGRVADAHSLVASLRVATPKVPLVALVSLGGKPVGALDSIGACLALVGCLKLVVLIVLELFPLEVLDLGADPVLPLGLPALVVASFLVDSGACVLHMPVRSVSALAAMLLLLATLATRSPLTIAIALALLLTGAAINTMRGNMSVQAPSFGCRL</sequence>
<feature type="transmembrane region" description="Helical" evidence="1">
    <location>
        <begin position="37"/>
        <end position="64"/>
    </location>
</feature>
<feature type="non-terminal residue" evidence="2">
    <location>
        <position position="235"/>
    </location>
</feature>
<evidence type="ECO:0000256" key="1">
    <source>
        <dbReference type="SAM" id="Phobius"/>
    </source>
</evidence>
<feature type="transmembrane region" description="Helical" evidence="1">
    <location>
        <begin position="120"/>
        <end position="142"/>
    </location>
</feature>
<dbReference type="EMBL" id="GFAA01000002">
    <property type="protein sequence ID" value="JAU03433.1"/>
    <property type="molecule type" value="mRNA"/>
</dbReference>
<proteinExistence type="evidence at transcript level"/>
<evidence type="ECO:0000313" key="2">
    <source>
        <dbReference type="EMBL" id="JAU03433.1"/>
    </source>
</evidence>
<keyword evidence="1" id="KW-0472">Membrane</keyword>